<dbReference type="Gene3D" id="3.20.20.80">
    <property type="entry name" value="Glycosidases"/>
    <property type="match status" value="1"/>
</dbReference>
<organism evidence="6 7">
    <name type="scientific">Stylonychia lemnae</name>
    <name type="common">Ciliate</name>
    <dbReference type="NCBI Taxonomy" id="5949"/>
    <lineage>
        <taxon>Eukaryota</taxon>
        <taxon>Sar</taxon>
        <taxon>Alveolata</taxon>
        <taxon>Ciliophora</taxon>
        <taxon>Intramacronucleata</taxon>
        <taxon>Spirotrichea</taxon>
        <taxon>Stichotrichia</taxon>
        <taxon>Sporadotrichida</taxon>
        <taxon>Oxytrichidae</taxon>
        <taxon>Stylonychinae</taxon>
        <taxon>Stylonychia</taxon>
    </lineage>
</organism>
<feature type="domain" description="Glycoside hydrolase family 5" evidence="5">
    <location>
        <begin position="66"/>
        <end position="125"/>
    </location>
</feature>
<evidence type="ECO:0000313" key="6">
    <source>
        <dbReference type="EMBL" id="CDW75309.1"/>
    </source>
</evidence>
<dbReference type="EMBL" id="CCKQ01004164">
    <property type="protein sequence ID" value="CDW75309.1"/>
    <property type="molecule type" value="Genomic_DNA"/>
</dbReference>
<protein>
    <submittedName>
        <fullName evidence="6">Endoglycoceramidase-like protein</fullName>
    </submittedName>
</protein>
<dbReference type="Gene3D" id="2.60.40.1180">
    <property type="entry name" value="Golgi alpha-mannosidase II"/>
    <property type="match status" value="1"/>
</dbReference>
<dbReference type="SUPFAM" id="SSF51445">
    <property type="entry name" value="(Trans)glycosidases"/>
    <property type="match status" value="1"/>
</dbReference>
<dbReference type="InterPro" id="IPR013780">
    <property type="entry name" value="Glyco_hydro_b"/>
</dbReference>
<dbReference type="InterPro" id="IPR001547">
    <property type="entry name" value="Glyco_hydro_5"/>
</dbReference>
<dbReference type="PANTHER" id="PTHR31308:SF3">
    <property type="entry name" value="ENDOGLYCOCERAMIDASE"/>
    <property type="match status" value="1"/>
</dbReference>
<evidence type="ECO:0000256" key="2">
    <source>
        <dbReference type="ARBA" id="ARBA00022801"/>
    </source>
</evidence>
<proteinExistence type="inferred from homology"/>
<accession>A0A078A3H2</accession>
<keyword evidence="3" id="KW-0326">Glycosidase</keyword>
<keyword evidence="2" id="KW-0378">Hydrolase</keyword>
<dbReference type="PANTHER" id="PTHR31308">
    <property type="match status" value="1"/>
</dbReference>
<dbReference type="OrthoDB" id="1887033at2759"/>
<dbReference type="InParanoid" id="A0A078A3H2"/>
<evidence type="ECO:0000313" key="7">
    <source>
        <dbReference type="Proteomes" id="UP000039865"/>
    </source>
</evidence>
<feature type="signal peptide" evidence="4">
    <location>
        <begin position="1"/>
        <end position="16"/>
    </location>
</feature>
<dbReference type="InterPro" id="IPR052066">
    <property type="entry name" value="Glycosphingolipid_Hydrolases"/>
</dbReference>
<dbReference type="OMA" id="AFDHFWG"/>
<dbReference type="InterPro" id="IPR017853">
    <property type="entry name" value="GH"/>
</dbReference>
<comment type="similarity">
    <text evidence="1">Belongs to the glycosyl hydrolase 5 (cellulase A) family.</text>
</comment>
<dbReference type="GO" id="GO:0000272">
    <property type="term" value="P:polysaccharide catabolic process"/>
    <property type="evidence" value="ECO:0007669"/>
    <property type="project" value="InterPro"/>
</dbReference>
<dbReference type="AlphaFoldDB" id="A0A078A3H2"/>
<feature type="domain" description="Glycoside hydrolase family 5" evidence="5">
    <location>
        <begin position="204"/>
        <end position="410"/>
    </location>
</feature>
<gene>
    <name evidence="6" type="primary">Contig14539.g15496</name>
    <name evidence="6" type="ORF">STYLEM_4296</name>
</gene>
<evidence type="ECO:0000259" key="5">
    <source>
        <dbReference type="Pfam" id="PF00150"/>
    </source>
</evidence>
<keyword evidence="4" id="KW-0732">Signal</keyword>
<evidence type="ECO:0000256" key="3">
    <source>
        <dbReference type="ARBA" id="ARBA00023295"/>
    </source>
</evidence>
<keyword evidence="7" id="KW-1185">Reference proteome</keyword>
<sequence>MYKNILLLSLVGLVASTQKLTIDSATRSFRDEYGRTRIFHGTNVVVKGFPYLPQQDVFHPHLSLSDKDLQDMVDWGMTLVRLGVMWESVEVAPRQYNMTYLDEVDKLINRMGEKGIYTMVDAHQDLFSRATCGEGMPSFYATELDNQCPMNIPGQLFKLFGECKSLDDYGIRKDEKGWRNLDDCLKTTFIKYYTSPEVCSSFEGLYQNKNGIQDRFVDFWDVVSKKFATNQYVVGYDPINEPWPANFYKEFSLFYRQTKFDTEYLFPMLQRLSKAIRQNDQEKIVFFEPAQFPDTFPLFGGIVASIGFQETPGGKDQVHMETLNDHTYCCQSDPNICDSGEPPLAKKDVCKAFHVSKVQKRNQDAQRLGVPMFFTEFGACANTESCFHEITSAAEQFDKYLGSWAYWMFKGFGDFTTTGKMTEGMYDESGNIQMYKMLALQRSFLHSIQGVPTSMQFFTDADLNGTFIANYTLNTSIQAPTEVFFNQEVYYSQGYKLSVLLNNSPVNDLQIDTTQKNYIRLFTNNSDHNGKTVSILLTKKSQNNVITLQSDDQSIEANINLEDQVEGLNGFTYFEVAIGTNTDKKITFNLYDADGDLICEGSSNYHECFTYNHLGYKTTLKLQTPGWLGEKTIMSRELNNLNGHIVKINISELHKAEIQ</sequence>
<reference evidence="6 7" key="1">
    <citation type="submission" date="2014-06" db="EMBL/GenBank/DDBJ databases">
        <authorList>
            <person name="Swart Estienne"/>
        </authorList>
    </citation>
    <scope>NUCLEOTIDE SEQUENCE [LARGE SCALE GENOMIC DNA]</scope>
    <source>
        <strain evidence="6 7">130c</strain>
    </source>
</reference>
<dbReference type="Proteomes" id="UP000039865">
    <property type="component" value="Unassembled WGS sequence"/>
</dbReference>
<feature type="chain" id="PRO_5001729241" evidence="4">
    <location>
        <begin position="17"/>
        <end position="659"/>
    </location>
</feature>
<evidence type="ECO:0000256" key="4">
    <source>
        <dbReference type="SAM" id="SignalP"/>
    </source>
</evidence>
<name>A0A078A3H2_STYLE</name>
<evidence type="ECO:0000256" key="1">
    <source>
        <dbReference type="ARBA" id="ARBA00005641"/>
    </source>
</evidence>
<dbReference type="Pfam" id="PF00150">
    <property type="entry name" value="Cellulase"/>
    <property type="match status" value="2"/>
</dbReference>
<dbReference type="GO" id="GO:0004553">
    <property type="term" value="F:hydrolase activity, hydrolyzing O-glycosyl compounds"/>
    <property type="evidence" value="ECO:0007669"/>
    <property type="project" value="InterPro"/>
</dbReference>